<evidence type="ECO:0008006" key="4">
    <source>
        <dbReference type="Google" id="ProtNLM"/>
    </source>
</evidence>
<dbReference type="AlphaFoldDB" id="A0A1C0ZZ51"/>
<keyword evidence="1" id="KW-0732">Signal</keyword>
<dbReference type="EMBL" id="LYPC01000022">
    <property type="protein sequence ID" value="OCT13413.1"/>
    <property type="molecule type" value="Genomic_DNA"/>
</dbReference>
<dbReference type="Pfam" id="PF01547">
    <property type="entry name" value="SBP_bac_1"/>
    <property type="match status" value="1"/>
</dbReference>
<dbReference type="Gene3D" id="3.40.190.10">
    <property type="entry name" value="Periplasmic binding protein-like II"/>
    <property type="match status" value="2"/>
</dbReference>
<evidence type="ECO:0000313" key="3">
    <source>
        <dbReference type="Proteomes" id="UP000093309"/>
    </source>
</evidence>
<accession>A0A1C0ZZ51</accession>
<gene>
    <name evidence="2" type="ORF">A8709_17535</name>
</gene>
<sequence>MRKNKRAWSGLALASVMLVAGCTSGNQTDKESATPAPSTAVATATASVAPTPAKPVSIKMFSSDYGKPAPDMKSTFVTYMEQKTNTDLNISFLPHAQYPDQLKLKFASGDFPDVYQSWSGPEADLIASGKILELNDLIDKYGPNLKKYIPQASWDAVTVNGKILAVPQPNPLSGSVLYIRKDWLDKLGLQVPKTSDELLTVLRAFRDNDPNGNGKKDEIPFTMREMISWGENLFGMWGVNTQWHEMYVNNQVQFANIQPNMKTALGFMNTLYKEKLLDSEFLTNSKAVEEQKIKSGLVGMWNHAPSLAQQWQQDVAAGDKAEQVNVIAIPTPVGAGYSGPVGTKWNPVNKTFILFKSAKDPVAIIKYLDWLMSDEGQIFTGLGIEGDTYKKDGSGNIVFDPNRQKDIQFLSDIFQMTGYNETVLKAGTTPEAFAKIKVANDIVAKEGFPNEAVGMPPIANDRNMGTMFQEAAAKIILGNSPIDSWDTFVASWKKQGGDDLMKDRTDWYNQNRKK</sequence>
<feature type="signal peptide" evidence="1">
    <location>
        <begin position="1"/>
        <end position="20"/>
    </location>
</feature>
<feature type="chain" id="PRO_5038916298" description="ABC transporter substrate-binding protein" evidence="1">
    <location>
        <begin position="21"/>
        <end position="514"/>
    </location>
</feature>
<dbReference type="PROSITE" id="PS51257">
    <property type="entry name" value="PROKAR_LIPOPROTEIN"/>
    <property type="match status" value="1"/>
</dbReference>
<reference evidence="3" key="1">
    <citation type="submission" date="2016-05" db="EMBL/GenBank/DDBJ databases">
        <title>Paenibacillus oryzae. sp. nov., isolated from the rice root.</title>
        <authorList>
            <person name="Zhang J."/>
            <person name="Zhang X."/>
        </authorList>
    </citation>
    <scope>NUCLEOTIDE SEQUENCE [LARGE SCALE GENOMIC DNA]</scope>
    <source>
        <strain evidence="3">KCTC13222</strain>
    </source>
</reference>
<dbReference type="InterPro" id="IPR006059">
    <property type="entry name" value="SBP"/>
</dbReference>
<name>A0A1C0ZZ51_9BACL</name>
<organism evidence="2 3">
    <name type="scientific">Paenibacillus pectinilyticus</name>
    <dbReference type="NCBI Taxonomy" id="512399"/>
    <lineage>
        <taxon>Bacteria</taxon>
        <taxon>Bacillati</taxon>
        <taxon>Bacillota</taxon>
        <taxon>Bacilli</taxon>
        <taxon>Bacillales</taxon>
        <taxon>Paenibacillaceae</taxon>
        <taxon>Paenibacillus</taxon>
    </lineage>
</organism>
<dbReference type="Proteomes" id="UP000093309">
    <property type="component" value="Unassembled WGS sequence"/>
</dbReference>
<evidence type="ECO:0000256" key="1">
    <source>
        <dbReference type="SAM" id="SignalP"/>
    </source>
</evidence>
<dbReference type="PANTHER" id="PTHR43649">
    <property type="entry name" value="ARABINOSE-BINDING PROTEIN-RELATED"/>
    <property type="match status" value="1"/>
</dbReference>
<keyword evidence="3" id="KW-1185">Reference proteome</keyword>
<dbReference type="InterPro" id="IPR050490">
    <property type="entry name" value="Bact_solute-bd_prot1"/>
</dbReference>
<dbReference type="RefSeq" id="WP_065853475.1">
    <property type="nucleotide sequence ID" value="NZ_LYPC01000022.1"/>
</dbReference>
<protein>
    <recommendedName>
        <fullName evidence="4">ABC transporter substrate-binding protein</fullName>
    </recommendedName>
</protein>
<dbReference type="CDD" id="cd13580">
    <property type="entry name" value="PBP2_AlgQ_like_1"/>
    <property type="match status" value="1"/>
</dbReference>
<comment type="caution">
    <text evidence="2">The sequence shown here is derived from an EMBL/GenBank/DDBJ whole genome shotgun (WGS) entry which is preliminary data.</text>
</comment>
<dbReference type="STRING" id="512399.A8709_17535"/>
<evidence type="ECO:0000313" key="2">
    <source>
        <dbReference type="EMBL" id="OCT13413.1"/>
    </source>
</evidence>
<dbReference type="PANTHER" id="PTHR43649:SF12">
    <property type="entry name" value="DIACETYLCHITOBIOSE BINDING PROTEIN DASA"/>
    <property type="match status" value="1"/>
</dbReference>
<dbReference type="SUPFAM" id="SSF53850">
    <property type="entry name" value="Periplasmic binding protein-like II"/>
    <property type="match status" value="1"/>
</dbReference>
<proteinExistence type="predicted"/>